<dbReference type="Pfam" id="PF00076">
    <property type="entry name" value="RRM_1"/>
    <property type="match status" value="2"/>
</dbReference>
<evidence type="ECO:0000313" key="5">
    <source>
        <dbReference type="EMBL" id="CAA2625749.1"/>
    </source>
</evidence>
<dbReference type="PANTHER" id="PTHR48024">
    <property type="entry name" value="GEO13361P1-RELATED"/>
    <property type="match status" value="1"/>
</dbReference>
<evidence type="ECO:0000313" key="7">
    <source>
        <dbReference type="Proteomes" id="UP000663760"/>
    </source>
</evidence>
<feature type="region of interest" description="Disordered" evidence="3">
    <location>
        <begin position="1"/>
        <end position="50"/>
    </location>
</feature>
<dbReference type="Proteomes" id="UP000663760">
    <property type="component" value="Chromosome 9"/>
</dbReference>
<dbReference type="GO" id="GO:0003723">
    <property type="term" value="F:RNA binding"/>
    <property type="evidence" value="ECO:0007669"/>
    <property type="project" value="UniProtKB-UniRule"/>
</dbReference>
<evidence type="ECO:0000259" key="4">
    <source>
        <dbReference type="PROSITE" id="PS50102"/>
    </source>
</evidence>
<dbReference type="EMBL" id="LR746272">
    <property type="protein sequence ID" value="CAA7401754.1"/>
    <property type="molecule type" value="Genomic_DNA"/>
</dbReference>
<evidence type="ECO:0000256" key="2">
    <source>
        <dbReference type="PROSITE-ProRule" id="PRU00176"/>
    </source>
</evidence>
<dbReference type="SMART" id="SM00360">
    <property type="entry name" value="RRM"/>
    <property type="match status" value="2"/>
</dbReference>
<dbReference type="SUPFAM" id="SSF54928">
    <property type="entry name" value="RNA-binding domain, RBD"/>
    <property type="match status" value="2"/>
</dbReference>
<reference evidence="6" key="1">
    <citation type="submission" date="2020-02" db="EMBL/GenBank/DDBJ databases">
        <authorList>
            <person name="Scholz U."/>
            <person name="Mascher M."/>
            <person name="Fiebig A."/>
        </authorList>
    </citation>
    <scope>NUCLEOTIDE SEQUENCE</scope>
</reference>
<evidence type="ECO:0000256" key="3">
    <source>
        <dbReference type="SAM" id="MobiDB-lite"/>
    </source>
</evidence>
<dbReference type="InterPro" id="IPR050886">
    <property type="entry name" value="RNA-binding_reg"/>
</dbReference>
<protein>
    <recommendedName>
        <fullName evidence="4">RRM domain-containing protein</fullName>
    </recommendedName>
</protein>
<sequence>MAKTPEQRARRSAAKKKRKLLRAANYGSRASAPPAAEMEKKEAAEVKQMRRRDSKDLILFGTNASSYSDSDAGGEEIPDVQRLLEPYTKEKLVEFLCDAAIADSGIYSRIREVAERDVSHRKVFIHGLPWDVTKETLSKAFSSFGAVEECNVVADKATGRCKGYGFVLFQSRSGAIRALEQSNKQIGGRMAHCQLASVGPATSSAGSSGHQAGTAGRKIYVSNVHAEANADKLKGFFAKFGEIEAGPMGYDVVTGRSRGYAIFVYRSQEGARRALEEPYKMFEGHRLHCQWAAEPAKVKDLFSTAAGGATVAPSAAGLVGAAPQPVLAAVVAAQNLSLYNPTAPAYAALLGQNSLLAAAIGMNPAAVSAALNPLAAGPALFGGLPGYGGSSSLLGAYRTQMTAGLHELEFARSSLGRPGSSYDGMGSYSW</sequence>
<dbReference type="InterPro" id="IPR000504">
    <property type="entry name" value="RRM_dom"/>
</dbReference>
<gene>
    <name evidence="5" type="ORF">SI7747_09011484</name>
    <name evidence="6" type="ORF">SI8410_09012432</name>
</gene>
<evidence type="ECO:0000313" key="6">
    <source>
        <dbReference type="EMBL" id="CAA7401754.1"/>
    </source>
</evidence>
<feature type="domain" description="RRM" evidence="4">
    <location>
        <begin position="121"/>
        <end position="198"/>
    </location>
</feature>
<proteinExistence type="predicted"/>
<dbReference type="EMBL" id="LR743596">
    <property type="protein sequence ID" value="CAA2625749.1"/>
    <property type="molecule type" value="Genomic_DNA"/>
</dbReference>
<dbReference type="PROSITE" id="PS50102">
    <property type="entry name" value="RRM"/>
    <property type="match status" value="2"/>
</dbReference>
<evidence type="ECO:0000256" key="1">
    <source>
        <dbReference type="ARBA" id="ARBA00022884"/>
    </source>
</evidence>
<name>A0A7I8KXT1_SPIIN</name>
<dbReference type="OrthoDB" id="1875751at2759"/>
<feature type="compositionally biased region" description="Basic residues" evidence="3">
    <location>
        <begin position="10"/>
        <end position="21"/>
    </location>
</feature>
<organism evidence="6 7">
    <name type="scientific">Spirodela intermedia</name>
    <name type="common">Intermediate duckweed</name>
    <dbReference type="NCBI Taxonomy" id="51605"/>
    <lineage>
        <taxon>Eukaryota</taxon>
        <taxon>Viridiplantae</taxon>
        <taxon>Streptophyta</taxon>
        <taxon>Embryophyta</taxon>
        <taxon>Tracheophyta</taxon>
        <taxon>Spermatophyta</taxon>
        <taxon>Magnoliopsida</taxon>
        <taxon>Liliopsida</taxon>
        <taxon>Araceae</taxon>
        <taxon>Lemnoideae</taxon>
        <taxon>Spirodela</taxon>
    </lineage>
</organism>
<dbReference type="AlphaFoldDB" id="A0A7I8KXT1"/>
<dbReference type="GO" id="GO:0005634">
    <property type="term" value="C:nucleus"/>
    <property type="evidence" value="ECO:0007669"/>
    <property type="project" value="TreeGrafter"/>
</dbReference>
<feature type="domain" description="RRM" evidence="4">
    <location>
        <begin position="217"/>
        <end position="294"/>
    </location>
</feature>
<dbReference type="Gene3D" id="3.30.70.330">
    <property type="match status" value="2"/>
</dbReference>
<keyword evidence="7" id="KW-1185">Reference proteome</keyword>
<dbReference type="InterPro" id="IPR012677">
    <property type="entry name" value="Nucleotide-bd_a/b_plait_sf"/>
</dbReference>
<accession>A0A7I8KXT1</accession>
<feature type="compositionally biased region" description="Basic and acidic residues" evidence="3">
    <location>
        <begin position="37"/>
        <end position="50"/>
    </location>
</feature>
<keyword evidence="1 2" id="KW-0694">RNA-binding</keyword>
<dbReference type="InterPro" id="IPR035979">
    <property type="entry name" value="RBD_domain_sf"/>
</dbReference>
<dbReference type="PANTHER" id="PTHR48024:SF9">
    <property type="entry name" value="UBP1-ASSOCIATED PROTEINS 1A-RELATED"/>
    <property type="match status" value="1"/>
</dbReference>